<feature type="compositionally biased region" description="Basic residues" evidence="3">
    <location>
        <begin position="221"/>
        <end position="237"/>
    </location>
</feature>
<dbReference type="Pfam" id="PF00098">
    <property type="entry name" value="zf-CCHC"/>
    <property type="match status" value="1"/>
</dbReference>
<dbReference type="InterPro" id="IPR039537">
    <property type="entry name" value="Retrotran_Ty1/copia-like"/>
</dbReference>
<feature type="domain" description="CCHC-type" evidence="4">
    <location>
        <begin position="653"/>
        <end position="669"/>
    </location>
</feature>
<dbReference type="InterPro" id="IPR001584">
    <property type="entry name" value="Integrase_cat-core"/>
</dbReference>
<dbReference type="SUPFAM" id="SSF53098">
    <property type="entry name" value="Ribonuclease H-like"/>
    <property type="match status" value="1"/>
</dbReference>
<dbReference type="PANTHER" id="PTHR42648:SF18">
    <property type="entry name" value="RETROTRANSPOSON, UNCLASSIFIED-LIKE PROTEIN"/>
    <property type="match status" value="1"/>
</dbReference>
<reference evidence="6 7" key="1">
    <citation type="submission" date="2019-05" db="EMBL/GenBank/DDBJ databases">
        <title>Mikania micrantha, genome provides insights into the molecular mechanism of rapid growth.</title>
        <authorList>
            <person name="Liu B."/>
        </authorList>
    </citation>
    <scope>NUCLEOTIDE SEQUENCE [LARGE SCALE GENOMIC DNA]</scope>
    <source>
        <strain evidence="6">NLD-2019</strain>
        <tissue evidence="6">Leaf</tissue>
    </source>
</reference>
<dbReference type="EMBL" id="SZYD01000219">
    <property type="protein sequence ID" value="KAD2041404.1"/>
    <property type="molecule type" value="Genomic_DNA"/>
</dbReference>
<dbReference type="InterPro" id="IPR054722">
    <property type="entry name" value="PolX-like_BBD"/>
</dbReference>
<name>A0A5N6LJ41_9ASTR</name>
<comment type="caution">
    <text evidence="6">The sequence shown here is derived from an EMBL/GenBank/DDBJ whole genome shotgun (WGS) entry which is preliminary data.</text>
</comment>
<keyword evidence="2" id="KW-0862">Zinc</keyword>
<dbReference type="SUPFAM" id="SSF57756">
    <property type="entry name" value="Retrovirus zinc finger-like domains"/>
    <property type="match status" value="2"/>
</dbReference>
<dbReference type="PROSITE" id="PS50158">
    <property type="entry name" value="ZF_CCHC"/>
    <property type="match status" value="2"/>
</dbReference>
<evidence type="ECO:0000256" key="1">
    <source>
        <dbReference type="ARBA" id="ARBA00022670"/>
    </source>
</evidence>
<sequence>MSAEKLKVPIFDGHFEHWSEIMENLLRAKKLWNLIDPGIQEPPVGIAQSDAAKKKVEELRAQDLQVKHYLYQSIDRVTFEQILDRSTAKSVWDCMKQRFQGNDRVKRSMLQKLRCDFEVLEMKAGETISEYFSRVLSIVNQMCTNGEQTTDTKIVEKILRTLTDQYLFVVVSIEESRDVEKMTIDELQSTLLVHEQKFKKPEKEEDQALKVNHEDSSSYRGRGRGRSSYRGRGRGRGRSSYSFNKETVECYKCHKLGHFQYECPDWKETNFTEEEEIMMLMAPVDEEESKKSHAWFLDSGCSNHMCGYKEKFVSLDQTTTQTVKLGNNTRMNVKGKGQVKLCIDDTSYVISDVYYIPDLKNNLLSIGQLQQKGLSFLIQANVCKVFHPERGLLFQSHMSSNRMFPLSDQTKEALGSRLVGNYPRKRHRSTCHENQEGVLRKWRIKAGKAMFVLKTTIEDDLLDHIREVKTPKEAWDTLAVLFSKKNDTRLQLLENELLSTVQKDLTIPQYFHKVKSLCREIGDLDQQAVIGDARMKRIIIHGLMPEFQSFIAAVQGWPTQPSLGELENLLAGQEALAKQMASLSIGSVPAKTEVEALYADKGKSRFRPGSSHNRKHFSDRSKMQENDRKFRDTDKGESSGEKKMKFNGKRPVKCYNCGRKGHLSRNCKSKPQEEGNSAFVQVEEGWDAEAYVASVEEVTTLTAMTEKKVNKLDEWILDSGCSNHMTGDKERLMNPVKYGGSKVIVIADNSRHSIAHVGDVVFPTASNKGDLTLESVYHVPGMKKNLLSVSQMTAGGKHVLFSPTDVKVFEDFKTESVPVLAGHRRETMYVLSAESVYTEKTKNNQNVDLWHMRLGHVNYEKLGKMKSKEAVSGLPKFHVQAGLVCAACQFGKAHQQPYGASKFKSKTPLELIHTDVVGPVKQLSLGGMRYMIEFIDDFSRYVWVFFMKEKAEALAKFKEFRIQAERDTGKKIKVLRSDNGGEYVSHDFNSFLDECQIQRQFTCPYTPQQNGVSERKNRHIEEVAGSLLHGKNVQGRFWAEAMRTAAYLINRIPQQGLGFVSPFEKLYNIKPNVSFLRVFGRVCYVFVPKHLRHTLDKKAIRCIFVESVYVPDQVFQSFTPVTKTGLSSIEMLEEYFLILKEIRILEEMPIKGNTYDQIFDLFDWDPVEVATAAPARLPRDVFCKIIGKHPRTVGTRKSLKNRTFVAAKA</sequence>
<dbReference type="SMART" id="SM00343">
    <property type="entry name" value="ZnF_C2HC"/>
    <property type="match status" value="2"/>
</dbReference>
<keyword evidence="2" id="KW-0479">Metal-binding</keyword>
<evidence type="ECO:0000313" key="7">
    <source>
        <dbReference type="Proteomes" id="UP000326396"/>
    </source>
</evidence>
<proteinExistence type="predicted"/>
<feature type="region of interest" description="Disordered" evidence="3">
    <location>
        <begin position="198"/>
        <end position="239"/>
    </location>
</feature>
<keyword evidence="1" id="KW-0378">Hydrolase</keyword>
<dbReference type="PANTHER" id="PTHR42648">
    <property type="entry name" value="TRANSPOSASE, PUTATIVE-RELATED"/>
    <property type="match status" value="1"/>
</dbReference>
<evidence type="ECO:0000256" key="2">
    <source>
        <dbReference type="PROSITE-ProRule" id="PRU00047"/>
    </source>
</evidence>
<dbReference type="AlphaFoldDB" id="A0A5N6LJ41"/>
<dbReference type="Proteomes" id="UP000326396">
    <property type="component" value="Unassembled WGS sequence"/>
</dbReference>
<dbReference type="Pfam" id="PF14223">
    <property type="entry name" value="Retrotran_gag_2"/>
    <property type="match status" value="2"/>
</dbReference>
<dbReference type="InterPro" id="IPR036397">
    <property type="entry name" value="RNaseH_sf"/>
</dbReference>
<dbReference type="PROSITE" id="PS50994">
    <property type="entry name" value="INTEGRASE"/>
    <property type="match status" value="1"/>
</dbReference>
<dbReference type="Gene3D" id="4.10.60.10">
    <property type="entry name" value="Zinc finger, CCHC-type"/>
    <property type="match status" value="1"/>
</dbReference>
<feature type="domain" description="CCHC-type" evidence="4">
    <location>
        <begin position="250"/>
        <end position="265"/>
    </location>
</feature>
<evidence type="ECO:0000259" key="4">
    <source>
        <dbReference type="PROSITE" id="PS50158"/>
    </source>
</evidence>
<gene>
    <name evidence="6" type="ORF">E3N88_41978</name>
</gene>
<dbReference type="GO" id="GO:0008233">
    <property type="term" value="F:peptidase activity"/>
    <property type="evidence" value="ECO:0007669"/>
    <property type="project" value="UniProtKB-KW"/>
</dbReference>
<dbReference type="InterPro" id="IPR012337">
    <property type="entry name" value="RNaseH-like_sf"/>
</dbReference>
<dbReference type="GO" id="GO:0003676">
    <property type="term" value="F:nucleic acid binding"/>
    <property type="evidence" value="ECO:0007669"/>
    <property type="project" value="InterPro"/>
</dbReference>
<keyword evidence="1" id="KW-0645">Protease</keyword>
<dbReference type="Pfam" id="PF22936">
    <property type="entry name" value="Pol_BBD"/>
    <property type="match status" value="2"/>
</dbReference>
<feature type="compositionally biased region" description="Basic and acidic residues" evidence="3">
    <location>
        <begin position="616"/>
        <end position="644"/>
    </location>
</feature>
<feature type="compositionally biased region" description="Basic and acidic residues" evidence="3">
    <location>
        <begin position="198"/>
        <end position="217"/>
    </location>
</feature>
<feature type="domain" description="Integrase catalytic" evidence="5">
    <location>
        <begin position="904"/>
        <end position="1070"/>
    </location>
</feature>
<dbReference type="InterPro" id="IPR036875">
    <property type="entry name" value="Znf_CCHC_sf"/>
</dbReference>
<dbReference type="GO" id="GO:0006508">
    <property type="term" value="P:proteolysis"/>
    <property type="evidence" value="ECO:0007669"/>
    <property type="project" value="UniProtKB-KW"/>
</dbReference>
<dbReference type="InterPro" id="IPR001878">
    <property type="entry name" value="Znf_CCHC"/>
</dbReference>
<dbReference type="Gene3D" id="3.30.420.10">
    <property type="entry name" value="Ribonuclease H-like superfamily/Ribonuclease H"/>
    <property type="match status" value="1"/>
</dbReference>
<accession>A0A5N6LJ41</accession>
<feature type="region of interest" description="Disordered" evidence="3">
    <location>
        <begin position="601"/>
        <end position="645"/>
    </location>
</feature>
<evidence type="ECO:0008006" key="8">
    <source>
        <dbReference type="Google" id="ProtNLM"/>
    </source>
</evidence>
<dbReference type="GO" id="GO:0008270">
    <property type="term" value="F:zinc ion binding"/>
    <property type="evidence" value="ECO:0007669"/>
    <property type="project" value="UniProtKB-KW"/>
</dbReference>
<evidence type="ECO:0000256" key="3">
    <source>
        <dbReference type="SAM" id="MobiDB-lite"/>
    </source>
</evidence>
<keyword evidence="7" id="KW-1185">Reference proteome</keyword>
<dbReference type="Pfam" id="PF13976">
    <property type="entry name" value="gag_pre-integrs"/>
    <property type="match status" value="1"/>
</dbReference>
<evidence type="ECO:0000259" key="5">
    <source>
        <dbReference type="PROSITE" id="PS50994"/>
    </source>
</evidence>
<dbReference type="OrthoDB" id="2013098at2759"/>
<protein>
    <recommendedName>
        <fullName evidence="8">Integrase catalytic domain-containing protein</fullName>
    </recommendedName>
</protein>
<dbReference type="Pfam" id="PF00665">
    <property type="entry name" value="rve"/>
    <property type="match status" value="1"/>
</dbReference>
<dbReference type="InterPro" id="IPR025724">
    <property type="entry name" value="GAG-pre-integrase_dom"/>
</dbReference>
<evidence type="ECO:0000313" key="6">
    <source>
        <dbReference type="EMBL" id="KAD2041404.1"/>
    </source>
</evidence>
<keyword evidence="2" id="KW-0863">Zinc-finger</keyword>
<dbReference type="GO" id="GO:0015074">
    <property type="term" value="P:DNA integration"/>
    <property type="evidence" value="ECO:0007669"/>
    <property type="project" value="InterPro"/>
</dbReference>
<organism evidence="6 7">
    <name type="scientific">Mikania micrantha</name>
    <name type="common">bitter vine</name>
    <dbReference type="NCBI Taxonomy" id="192012"/>
    <lineage>
        <taxon>Eukaryota</taxon>
        <taxon>Viridiplantae</taxon>
        <taxon>Streptophyta</taxon>
        <taxon>Embryophyta</taxon>
        <taxon>Tracheophyta</taxon>
        <taxon>Spermatophyta</taxon>
        <taxon>Magnoliopsida</taxon>
        <taxon>eudicotyledons</taxon>
        <taxon>Gunneridae</taxon>
        <taxon>Pentapetalae</taxon>
        <taxon>asterids</taxon>
        <taxon>campanulids</taxon>
        <taxon>Asterales</taxon>
        <taxon>Asteraceae</taxon>
        <taxon>Asteroideae</taxon>
        <taxon>Heliantheae alliance</taxon>
        <taxon>Eupatorieae</taxon>
        <taxon>Mikania</taxon>
    </lineage>
</organism>